<dbReference type="STRING" id="1249933.SAMN04489797_0634"/>
<dbReference type="InterPro" id="IPR029044">
    <property type="entry name" value="Nucleotide-diphossugar_trans"/>
</dbReference>
<dbReference type="AlphaFoldDB" id="A0A1H1NL61"/>
<evidence type="ECO:0000313" key="1">
    <source>
        <dbReference type="EMBL" id="SDR99771.1"/>
    </source>
</evidence>
<keyword evidence="2" id="KW-1185">Reference proteome</keyword>
<proteinExistence type="predicted"/>
<organism evidence="1 2">
    <name type="scientific">Winogradskyella sediminis</name>
    <dbReference type="NCBI Taxonomy" id="1382466"/>
    <lineage>
        <taxon>Bacteria</taxon>
        <taxon>Pseudomonadati</taxon>
        <taxon>Bacteroidota</taxon>
        <taxon>Flavobacteriia</taxon>
        <taxon>Flavobacteriales</taxon>
        <taxon>Flavobacteriaceae</taxon>
        <taxon>Winogradskyella</taxon>
    </lineage>
</organism>
<gene>
    <name evidence="1" type="ORF">SAMN04489797_0634</name>
</gene>
<dbReference type="CDD" id="cd00761">
    <property type="entry name" value="Glyco_tranf_GTA_type"/>
    <property type="match status" value="1"/>
</dbReference>
<name>A0A1H1NL61_9FLAO</name>
<evidence type="ECO:0000313" key="2">
    <source>
        <dbReference type="Proteomes" id="UP000198963"/>
    </source>
</evidence>
<dbReference type="Pfam" id="PF11316">
    <property type="entry name" value="Rhamno_transf"/>
    <property type="match status" value="1"/>
</dbReference>
<dbReference type="RefSeq" id="WP_092444173.1">
    <property type="nucleotide sequence ID" value="NZ_LT629774.1"/>
</dbReference>
<dbReference type="InterPro" id="IPR021466">
    <property type="entry name" value="Put_rhamnosyl_transferase"/>
</dbReference>
<keyword evidence="1" id="KW-0808">Transferase</keyword>
<reference evidence="1 2" key="1">
    <citation type="submission" date="2016-10" db="EMBL/GenBank/DDBJ databases">
        <authorList>
            <person name="Varghese N."/>
            <person name="Submissions S."/>
        </authorList>
    </citation>
    <scope>NUCLEOTIDE SEQUENCE [LARGE SCALE GENOMIC DNA]</scope>
    <source>
        <strain evidence="1 2">RHA_55</strain>
    </source>
</reference>
<protein>
    <submittedName>
        <fullName evidence="1">Rhamnosyl transferase</fullName>
    </submittedName>
</protein>
<dbReference type="Proteomes" id="UP000198963">
    <property type="component" value="Chromosome I"/>
</dbReference>
<accession>A0A1H1NL61</accession>
<dbReference type="GO" id="GO:0016740">
    <property type="term" value="F:transferase activity"/>
    <property type="evidence" value="ECO:0007669"/>
    <property type="project" value="UniProtKB-KW"/>
</dbReference>
<dbReference type="SUPFAM" id="SSF53448">
    <property type="entry name" value="Nucleotide-diphospho-sugar transferases"/>
    <property type="match status" value="1"/>
</dbReference>
<dbReference type="EMBL" id="LT629774">
    <property type="protein sequence ID" value="SDR99771.1"/>
    <property type="molecule type" value="Genomic_DNA"/>
</dbReference>
<sequence length="283" mass="33572">MFKHYLITRFNLKNKNWDVTKNNESLLTLEWMTHRIKLFSNFCLPSVANQTNTNFEWLLFFDSTTDTDFKAELEALIVPYPHFKIFYIDGMGAFHPAIKSYISKDSVDIPYVITSRIDNDDCIHKDYISVIQSQFQSQDFMAIDILKGYSLQVSPDIMLGKKEHIFNPFISLIEKNDTPKTVWFSDHNMWKKESRRVEIANQRLWMSIIHEKNKVNEFDGYDNVNWDTIKTDFIVSDEINTKVSKHIIPHKDWRYLSLKNKLYVNYVLMSKKLKKAIGLYKIK</sequence>